<dbReference type="InterPro" id="IPR009057">
    <property type="entry name" value="Homeodomain-like_sf"/>
</dbReference>
<dbReference type="PANTHER" id="PTHR30055:SF240">
    <property type="entry name" value="HTH-TYPE TRANSCRIPTIONAL REGULATOR ACRR"/>
    <property type="match status" value="1"/>
</dbReference>
<evidence type="ECO:0000313" key="7">
    <source>
        <dbReference type="EMBL" id="MDF2095054.1"/>
    </source>
</evidence>
<dbReference type="Gene3D" id="1.10.357.10">
    <property type="entry name" value="Tetracycline Repressor, domain 2"/>
    <property type="match status" value="1"/>
</dbReference>
<organism evidence="7 8">
    <name type="scientific">Aquibaculum arenosum</name>
    <dbReference type="NCBI Taxonomy" id="3032591"/>
    <lineage>
        <taxon>Bacteria</taxon>
        <taxon>Pseudomonadati</taxon>
        <taxon>Pseudomonadota</taxon>
        <taxon>Alphaproteobacteria</taxon>
        <taxon>Rhodospirillales</taxon>
        <taxon>Rhodovibrionaceae</taxon>
        <taxon>Aquibaculum</taxon>
    </lineage>
</organism>
<evidence type="ECO:0000259" key="6">
    <source>
        <dbReference type="PROSITE" id="PS50977"/>
    </source>
</evidence>
<proteinExistence type="predicted"/>
<dbReference type="Pfam" id="PF00440">
    <property type="entry name" value="TetR_N"/>
    <property type="match status" value="1"/>
</dbReference>
<dbReference type="PRINTS" id="PR00455">
    <property type="entry name" value="HTHTETR"/>
</dbReference>
<comment type="caution">
    <text evidence="7">The sequence shown here is derived from an EMBL/GenBank/DDBJ whole genome shotgun (WGS) entry which is preliminary data.</text>
</comment>
<evidence type="ECO:0000256" key="3">
    <source>
        <dbReference type="ARBA" id="ARBA00023125"/>
    </source>
</evidence>
<dbReference type="SUPFAM" id="SSF46689">
    <property type="entry name" value="Homeodomain-like"/>
    <property type="match status" value="1"/>
</dbReference>
<dbReference type="PROSITE" id="PS50977">
    <property type="entry name" value="HTH_TETR_2"/>
    <property type="match status" value="1"/>
</dbReference>
<keyword evidence="1" id="KW-0678">Repressor</keyword>
<feature type="DNA-binding region" description="H-T-H motif" evidence="5">
    <location>
        <begin position="32"/>
        <end position="51"/>
    </location>
</feature>
<dbReference type="InterPro" id="IPR023772">
    <property type="entry name" value="DNA-bd_HTH_TetR-type_CS"/>
</dbReference>
<feature type="domain" description="HTH tetR-type" evidence="6">
    <location>
        <begin position="9"/>
        <end position="69"/>
    </location>
</feature>
<dbReference type="InterPro" id="IPR013572">
    <property type="entry name" value="Tscrpt_reg_MAATS_C"/>
</dbReference>
<dbReference type="InterPro" id="IPR036271">
    <property type="entry name" value="Tet_transcr_reg_TetR-rel_C_sf"/>
</dbReference>
<dbReference type="InterPro" id="IPR001647">
    <property type="entry name" value="HTH_TetR"/>
</dbReference>
<evidence type="ECO:0000256" key="1">
    <source>
        <dbReference type="ARBA" id="ARBA00022491"/>
    </source>
</evidence>
<dbReference type="PANTHER" id="PTHR30055">
    <property type="entry name" value="HTH-TYPE TRANSCRIPTIONAL REGULATOR RUTR"/>
    <property type="match status" value="1"/>
</dbReference>
<protein>
    <submittedName>
        <fullName evidence="7">TetR family transcriptional regulator</fullName>
    </submittedName>
</protein>
<dbReference type="Pfam" id="PF08361">
    <property type="entry name" value="TetR_C_2"/>
    <property type="match status" value="1"/>
</dbReference>
<dbReference type="PROSITE" id="PS01081">
    <property type="entry name" value="HTH_TETR_1"/>
    <property type="match status" value="1"/>
</dbReference>
<evidence type="ECO:0000256" key="4">
    <source>
        <dbReference type="ARBA" id="ARBA00023163"/>
    </source>
</evidence>
<keyword evidence="2" id="KW-0805">Transcription regulation</keyword>
<gene>
    <name evidence="7" type="ORF">P2G67_03590</name>
</gene>
<dbReference type="EMBL" id="JARHUD010000002">
    <property type="protein sequence ID" value="MDF2095054.1"/>
    <property type="molecule type" value="Genomic_DNA"/>
</dbReference>
<keyword evidence="8" id="KW-1185">Reference proteome</keyword>
<evidence type="ECO:0000256" key="5">
    <source>
        <dbReference type="PROSITE-ProRule" id="PRU00335"/>
    </source>
</evidence>
<dbReference type="InterPro" id="IPR050109">
    <property type="entry name" value="HTH-type_TetR-like_transc_reg"/>
</dbReference>
<name>A0ABT5YJI6_9PROT</name>
<evidence type="ECO:0000256" key="2">
    <source>
        <dbReference type="ARBA" id="ARBA00023015"/>
    </source>
</evidence>
<dbReference type="RefSeq" id="WP_275820104.1">
    <property type="nucleotide sequence ID" value="NZ_JARHUD010000002.1"/>
</dbReference>
<keyword evidence="4" id="KW-0804">Transcription</keyword>
<dbReference type="SUPFAM" id="SSF48498">
    <property type="entry name" value="Tetracyclin repressor-like, C-terminal domain"/>
    <property type="match status" value="1"/>
</dbReference>
<accession>A0ABT5YJI6</accession>
<evidence type="ECO:0000313" key="8">
    <source>
        <dbReference type="Proteomes" id="UP001215503"/>
    </source>
</evidence>
<dbReference type="Proteomes" id="UP001215503">
    <property type="component" value="Unassembled WGS sequence"/>
</dbReference>
<reference evidence="7 8" key="1">
    <citation type="submission" date="2023-03" db="EMBL/GenBank/DDBJ databases">
        <title>Fodinicurvata sp. CAU 1616 isolated from sea sendiment.</title>
        <authorList>
            <person name="Kim W."/>
        </authorList>
    </citation>
    <scope>NUCLEOTIDE SEQUENCE [LARGE SCALE GENOMIC DNA]</scope>
    <source>
        <strain evidence="7 8">CAU 1616</strain>
    </source>
</reference>
<sequence>MRRTKAEAQATREAICAAALDVFYDRGVACTTLEQIAQAAGVTRGAIYHHFRNKAELFEAIHQQAVLPMQDVANAIFADDGPNALQRLECFCVQSLLRLHKDAEVRRRFAVVLLKCESTPDTEALLARMQAAKGESTQRLAAFFTRKLKRGVLPPESDPRLLALGLHDYMTGLFTGYLRSPGSYRMPEDAHSLVRHYFAPLRA</sequence>
<keyword evidence="3 5" id="KW-0238">DNA-binding</keyword>